<dbReference type="AlphaFoldDB" id="A0A6M1LPL0"/>
<name>A0A6M1LPL0_9PROT</name>
<feature type="compositionally biased region" description="Polar residues" evidence="1">
    <location>
        <begin position="27"/>
        <end position="46"/>
    </location>
</feature>
<keyword evidence="2" id="KW-0732">Signal</keyword>
<accession>A0A6M1LPL0</accession>
<feature type="chain" id="PRO_5026945198" description="PepSY domain-containing protein" evidence="2">
    <location>
        <begin position="26"/>
        <end position="271"/>
    </location>
</feature>
<feature type="signal peptide" evidence="2">
    <location>
        <begin position="1"/>
        <end position="25"/>
    </location>
</feature>
<organism evidence="3 4">
    <name type="scientific">Falsiroseomonas algicola</name>
    <dbReference type="NCBI Taxonomy" id="2716930"/>
    <lineage>
        <taxon>Bacteria</taxon>
        <taxon>Pseudomonadati</taxon>
        <taxon>Pseudomonadota</taxon>
        <taxon>Alphaproteobacteria</taxon>
        <taxon>Acetobacterales</taxon>
        <taxon>Roseomonadaceae</taxon>
        <taxon>Falsiroseomonas</taxon>
    </lineage>
</organism>
<sequence>MRNRQTVIAGAIIASLGFATAGALAQSVTPATPDTPQRGNPSSMPQGSRAGEAPGMNPGNTGSAGQGTTAQQVNPSPMVPGSRANQAPGMGATNTEVDRAVQSQSGGALPGSTSPADPSTPRPGTTAQGTGVPGGTAPGMTPGAAPAVRAQNDPPGSTPARPADPASPGTTGTATGTTTPGTGSATQGGGASTAPPAATTQHTEPRTNAAPVAGANSFTEGQARSRIGDAGFNDVQELRLDEQGIWRGRAMRNGQQTGVALDYQGSVVATP</sequence>
<evidence type="ECO:0008006" key="5">
    <source>
        <dbReference type="Google" id="ProtNLM"/>
    </source>
</evidence>
<feature type="compositionally biased region" description="Polar residues" evidence="1">
    <location>
        <begin position="101"/>
        <end position="117"/>
    </location>
</feature>
<reference evidence="3 4" key="2">
    <citation type="submission" date="2020-03" db="EMBL/GenBank/DDBJ databases">
        <title>Roseomonas stagni sp. nov., isolated from pond water in Japan.</title>
        <authorList>
            <person name="Furuhata K."/>
            <person name="Miyamoto H."/>
            <person name="Goto K."/>
        </authorList>
    </citation>
    <scope>NUCLEOTIDE SEQUENCE [LARGE SCALE GENOMIC DNA]</scope>
    <source>
        <strain evidence="3 4">PeD5</strain>
    </source>
</reference>
<evidence type="ECO:0000313" key="3">
    <source>
        <dbReference type="EMBL" id="NGM22083.1"/>
    </source>
</evidence>
<dbReference type="Proteomes" id="UP000475385">
    <property type="component" value="Unassembled WGS sequence"/>
</dbReference>
<dbReference type="EMBL" id="JAAIKB010000008">
    <property type="protein sequence ID" value="NGM22083.1"/>
    <property type="molecule type" value="Genomic_DNA"/>
</dbReference>
<evidence type="ECO:0000313" key="4">
    <source>
        <dbReference type="Proteomes" id="UP000475385"/>
    </source>
</evidence>
<feature type="compositionally biased region" description="Polar residues" evidence="1">
    <location>
        <begin position="58"/>
        <end position="75"/>
    </location>
</feature>
<feature type="region of interest" description="Disordered" evidence="1">
    <location>
        <begin position="27"/>
        <end position="233"/>
    </location>
</feature>
<proteinExistence type="predicted"/>
<protein>
    <recommendedName>
        <fullName evidence="5">PepSY domain-containing protein</fullName>
    </recommendedName>
</protein>
<feature type="compositionally biased region" description="Low complexity" evidence="1">
    <location>
        <begin position="138"/>
        <end position="147"/>
    </location>
</feature>
<gene>
    <name evidence="3" type="ORF">G3576_18835</name>
</gene>
<comment type="caution">
    <text evidence="3">The sequence shown here is derived from an EMBL/GenBank/DDBJ whole genome shotgun (WGS) entry which is preliminary data.</text>
</comment>
<reference evidence="3 4" key="1">
    <citation type="submission" date="2020-02" db="EMBL/GenBank/DDBJ databases">
        <authorList>
            <person name="Kim H.M."/>
            <person name="Jeon C.O."/>
        </authorList>
    </citation>
    <scope>NUCLEOTIDE SEQUENCE [LARGE SCALE GENOMIC DNA]</scope>
    <source>
        <strain evidence="3 4">PeD5</strain>
    </source>
</reference>
<dbReference type="RefSeq" id="WP_164695993.1">
    <property type="nucleotide sequence ID" value="NZ_JAAIKB010000008.1"/>
</dbReference>
<feature type="compositionally biased region" description="Low complexity" evidence="1">
    <location>
        <begin position="163"/>
        <end position="185"/>
    </location>
</feature>
<evidence type="ECO:0000256" key="1">
    <source>
        <dbReference type="SAM" id="MobiDB-lite"/>
    </source>
</evidence>
<keyword evidence="4" id="KW-1185">Reference proteome</keyword>
<evidence type="ECO:0000256" key="2">
    <source>
        <dbReference type="SAM" id="SignalP"/>
    </source>
</evidence>